<dbReference type="Proteomes" id="UP000221165">
    <property type="component" value="Unassembled WGS sequence"/>
</dbReference>
<dbReference type="AlphaFoldDB" id="A0A2C6L119"/>
<dbReference type="OrthoDB" id="328999at2759"/>
<name>A0A2C6L119_9APIC</name>
<dbReference type="EMBL" id="MIGC01002053">
    <property type="protein sequence ID" value="PHJ21745.1"/>
    <property type="molecule type" value="Genomic_DNA"/>
</dbReference>
<accession>A0A2C6L119</accession>
<proteinExistence type="predicted"/>
<evidence type="ECO:0000256" key="2">
    <source>
        <dbReference type="SAM" id="Phobius"/>
    </source>
</evidence>
<feature type="chain" id="PRO_5012067188" evidence="3">
    <location>
        <begin position="25"/>
        <end position="566"/>
    </location>
</feature>
<dbReference type="GeneID" id="94427807"/>
<comment type="caution">
    <text evidence="4">The sequence shown here is derived from an EMBL/GenBank/DDBJ whole genome shotgun (WGS) entry which is preliminary data.</text>
</comment>
<evidence type="ECO:0000313" key="5">
    <source>
        <dbReference type="Proteomes" id="UP000221165"/>
    </source>
</evidence>
<organism evidence="4 5">
    <name type="scientific">Cystoisospora suis</name>
    <dbReference type="NCBI Taxonomy" id="483139"/>
    <lineage>
        <taxon>Eukaryota</taxon>
        <taxon>Sar</taxon>
        <taxon>Alveolata</taxon>
        <taxon>Apicomplexa</taxon>
        <taxon>Conoidasida</taxon>
        <taxon>Coccidia</taxon>
        <taxon>Eucoccidiorida</taxon>
        <taxon>Eimeriorina</taxon>
        <taxon>Sarcocystidae</taxon>
        <taxon>Cystoisospora</taxon>
    </lineage>
</organism>
<feature type="transmembrane region" description="Helical" evidence="2">
    <location>
        <begin position="398"/>
        <end position="418"/>
    </location>
</feature>
<reference evidence="4 5" key="1">
    <citation type="journal article" date="2017" name="Int. J. Parasitol.">
        <title>The genome of the protozoan parasite Cystoisospora suis and a reverse vaccinology approach to identify vaccine candidates.</title>
        <authorList>
            <person name="Palmieri N."/>
            <person name="Shrestha A."/>
            <person name="Ruttkowski B."/>
            <person name="Beck T."/>
            <person name="Vogl C."/>
            <person name="Tomley F."/>
            <person name="Blake D.P."/>
            <person name="Joachim A."/>
        </authorList>
    </citation>
    <scope>NUCLEOTIDE SEQUENCE [LARGE SCALE GENOMIC DNA]</scope>
    <source>
        <strain evidence="4 5">Wien I</strain>
    </source>
</reference>
<dbReference type="VEuPathDB" id="ToxoDB:CSUI_004405"/>
<keyword evidence="2" id="KW-0472">Membrane</keyword>
<gene>
    <name evidence="4" type="ORF">CSUI_004405</name>
</gene>
<evidence type="ECO:0000256" key="1">
    <source>
        <dbReference type="SAM" id="MobiDB-lite"/>
    </source>
</evidence>
<evidence type="ECO:0000313" key="4">
    <source>
        <dbReference type="EMBL" id="PHJ21745.1"/>
    </source>
</evidence>
<keyword evidence="2" id="KW-1133">Transmembrane helix</keyword>
<feature type="region of interest" description="Disordered" evidence="1">
    <location>
        <begin position="38"/>
        <end position="64"/>
    </location>
</feature>
<protein>
    <submittedName>
        <fullName evidence="4">Transmembrane protein</fullName>
    </submittedName>
</protein>
<keyword evidence="5" id="KW-1185">Reference proteome</keyword>
<keyword evidence="2 4" id="KW-0812">Transmembrane</keyword>
<dbReference type="RefSeq" id="XP_067923425.1">
    <property type="nucleotide sequence ID" value="XM_068064596.1"/>
</dbReference>
<feature type="signal peptide" evidence="3">
    <location>
        <begin position="1"/>
        <end position="24"/>
    </location>
</feature>
<evidence type="ECO:0000256" key="3">
    <source>
        <dbReference type="SAM" id="SignalP"/>
    </source>
</evidence>
<sequence>MAGASLRSLLFLFVPVFLCPPVCGLDGQVLPGSVVSDSGDDAAVNDPGRDGYESQTAPASADRAPLEAFAPAESSAAVGRSETESKADDDCDLRVLPVRSDALHELILTTRQALAQNFSIRGTAGFAVFPLFQNQAEIPSLADVYGKQHIQRQESDLKRSGFSVPAAEHFVLLPLWSRDAKFLECGVCYSGSRYAFVTVASSGTTRRGRVFYNLVETDLASGTALVKSFVVYEDSLLVEGADAVRVGVRGILACIESGDMPFFVARPIGAFSQAPVFKPGPFREPVEVVMAEAIRGPSPSSATLKATLLPSLEWDGVAHVQPDVATVTLFANLPGPALAESAFALSALRRNPRCTLVRDSAFGPVRLECEAWVELKNRLDERSQARIFAQKVRAARGVAAKVIGAAALISVGLVLFGFRKDSRVGRAARKISGAESQEMSNYLREEYGISNSAVLRMATSMDPDNLTMAAESLSRRTSPVRRLLRTGDAAKALVLRGVGGYGLGGSAGAAAVVVPFFLLHKGYDVTKSAWKRARLQSHVANVVKGAASTTNASERRRRRLLFVVLP</sequence>
<keyword evidence="3" id="KW-0732">Signal</keyword>